<dbReference type="OrthoDB" id="2963117at2759"/>
<dbReference type="EMBL" id="ML179338">
    <property type="protein sequence ID" value="THU90295.1"/>
    <property type="molecule type" value="Genomic_DNA"/>
</dbReference>
<protein>
    <submittedName>
        <fullName evidence="1">Uncharacterized protein</fullName>
    </submittedName>
</protein>
<sequence>MPYAIGTRQQHSSMDQGVRFEHKHYGSKNTFLNSVFPIHRRFSVVPQGLLQQDKSNLPKLAMSTGSTGAQHYENDQRLYHNFTIVKVISTDANTPRRHYLWIIEVKQVIESV</sequence>
<accession>A0A4V4HEB5</accession>
<name>A0A4V4HEB5_DENBC</name>
<dbReference type="Proteomes" id="UP000297245">
    <property type="component" value="Unassembled WGS sequence"/>
</dbReference>
<gene>
    <name evidence="1" type="ORF">K435DRAFT_802089</name>
</gene>
<evidence type="ECO:0000313" key="2">
    <source>
        <dbReference type="Proteomes" id="UP000297245"/>
    </source>
</evidence>
<proteinExistence type="predicted"/>
<evidence type="ECO:0000313" key="1">
    <source>
        <dbReference type="EMBL" id="THU90295.1"/>
    </source>
</evidence>
<dbReference type="AlphaFoldDB" id="A0A4V4HEB5"/>
<organism evidence="1 2">
    <name type="scientific">Dendrothele bispora (strain CBS 962.96)</name>
    <dbReference type="NCBI Taxonomy" id="1314807"/>
    <lineage>
        <taxon>Eukaryota</taxon>
        <taxon>Fungi</taxon>
        <taxon>Dikarya</taxon>
        <taxon>Basidiomycota</taxon>
        <taxon>Agaricomycotina</taxon>
        <taxon>Agaricomycetes</taxon>
        <taxon>Agaricomycetidae</taxon>
        <taxon>Agaricales</taxon>
        <taxon>Agaricales incertae sedis</taxon>
        <taxon>Dendrothele</taxon>
    </lineage>
</organism>
<keyword evidence="2" id="KW-1185">Reference proteome</keyword>
<reference evidence="1 2" key="1">
    <citation type="journal article" date="2019" name="Nat. Ecol. Evol.">
        <title>Megaphylogeny resolves global patterns of mushroom evolution.</title>
        <authorList>
            <person name="Varga T."/>
            <person name="Krizsan K."/>
            <person name="Foldi C."/>
            <person name="Dima B."/>
            <person name="Sanchez-Garcia M."/>
            <person name="Sanchez-Ramirez S."/>
            <person name="Szollosi G.J."/>
            <person name="Szarkandi J.G."/>
            <person name="Papp V."/>
            <person name="Albert L."/>
            <person name="Andreopoulos W."/>
            <person name="Angelini C."/>
            <person name="Antonin V."/>
            <person name="Barry K.W."/>
            <person name="Bougher N.L."/>
            <person name="Buchanan P."/>
            <person name="Buyck B."/>
            <person name="Bense V."/>
            <person name="Catcheside P."/>
            <person name="Chovatia M."/>
            <person name="Cooper J."/>
            <person name="Damon W."/>
            <person name="Desjardin D."/>
            <person name="Finy P."/>
            <person name="Geml J."/>
            <person name="Haridas S."/>
            <person name="Hughes K."/>
            <person name="Justo A."/>
            <person name="Karasinski D."/>
            <person name="Kautmanova I."/>
            <person name="Kiss B."/>
            <person name="Kocsube S."/>
            <person name="Kotiranta H."/>
            <person name="LaButti K.M."/>
            <person name="Lechner B.E."/>
            <person name="Liimatainen K."/>
            <person name="Lipzen A."/>
            <person name="Lukacs Z."/>
            <person name="Mihaltcheva S."/>
            <person name="Morgado L.N."/>
            <person name="Niskanen T."/>
            <person name="Noordeloos M.E."/>
            <person name="Ohm R.A."/>
            <person name="Ortiz-Santana B."/>
            <person name="Ovrebo C."/>
            <person name="Racz N."/>
            <person name="Riley R."/>
            <person name="Savchenko A."/>
            <person name="Shiryaev A."/>
            <person name="Soop K."/>
            <person name="Spirin V."/>
            <person name="Szebenyi C."/>
            <person name="Tomsovsky M."/>
            <person name="Tulloss R.E."/>
            <person name="Uehling J."/>
            <person name="Grigoriev I.V."/>
            <person name="Vagvolgyi C."/>
            <person name="Papp T."/>
            <person name="Martin F.M."/>
            <person name="Miettinen O."/>
            <person name="Hibbett D.S."/>
            <person name="Nagy L.G."/>
        </authorList>
    </citation>
    <scope>NUCLEOTIDE SEQUENCE [LARGE SCALE GENOMIC DNA]</scope>
    <source>
        <strain evidence="1 2">CBS 962.96</strain>
    </source>
</reference>